<dbReference type="EMBL" id="NWTK01000014">
    <property type="protein sequence ID" value="PKR51738.1"/>
    <property type="molecule type" value="Genomic_DNA"/>
</dbReference>
<proteinExistence type="predicted"/>
<sequence>MKIKYLPVQFLMRLKGLGGQTPPVMPSQSRNFAPAQFPPCAKNSAVMPPNATGPGKPPGPVGKSNCQEIELSDQRA</sequence>
<comment type="caution">
    <text evidence="2">The sequence shown here is derived from an EMBL/GenBank/DDBJ whole genome shotgun (WGS) entry which is preliminary data.</text>
</comment>
<name>A0A2N3KMF8_9PROT</name>
<organism evidence="2 3">
    <name type="scientific">Thalassospira marina</name>
    <dbReference type="NCBI Taxonomy" id="2048283"/>
    <lineage>
        <taxon>Bacteria</taxon>
        <taxon>Pseudomonadati</taxon>
        <taxon>Pseudomonadota</taxon>
        <taxon>Alphaproteobacteria</taxon>
        <taxon>Rhodospirillales</taxon>
        <taxon>Thalassospiraceae</taxon>
        <taxon>Thalassospira</taxon>
    </lineage>
</organism>
<protein>
    <submittedName>
        <fullName evidence="2">Uncharacterized protein</fullName>
    </submittedName>
</protein>
<dbReference type="AlphaFoldDB" id="A0A2N3KMF8"/>
<accession>A0A2N3KMF8</accession>
<gene>
    <name evidence="2" type="ORF">COO20_19455</name>
</gene>
<evidence type="ECO:0000256" key="1">
    <source>
        <dbReference type="SAM" id="MobiDB-lite"/>
    </source>
</evidence>
<evidence type="ECO:0000313" key="3">
    <source>
        <dbReference type="Proteomes" id="UP000233597"/>
    </source>
</evidence>
<evidence type="ECO:0000313" key="2">
    <source>
        <dbReference type="EMBL" id="PKR51738.1"/>
    </source>
</evidence>
<reference evidence="2 3" key="1">
    <citation type="submission" date="2017-09" db="EMBL/GenBank/DDBJ databases">
        <title>Biodiversity and function of Thalassospira species in the particle-attached aromatic-hydrocarbon-degrading consortia from the surface seawater of the South China Sea.</title>
        <authorList>
            <person name="Dong C."/>
            <person name="Liu R."/>
            <person name="Shao Z."/>
        </authorList>
    </citation>
    <scope>NUCLEOTIDE SEQUENCE [LARGE SCALE GENOMIC DNA]</scope>
    <source>
        <strain evidence="2 3">CSC1P2</strain>
    </source>
</reference>
<dbReference type="Proteomes" id="UP000233597">
    <property type="component" value="Unassembled WGS sequence"/>
</dbReference>
<feature type="region of interest" description="Disordered" evidence="1">
    <location>
        <begin position="27"/>
        <end position="76"/>
    </location>
</feature>